<keyword evidence="3" id="KW-1185">Reference proteome</keyword>
<evidence type="ECO:0000313" key="3">
    <source>
        <dbReference type="Proteomes" id="UP000276133"/>
    </source>
</evidence>
<feature type="region of interest" description="Disordered" evidence="1">
    <location>
        <begin position="1"/>
        <end position="43"/>
    </location>
</feature>
<sequence length="282" mass="32891">SESDSSSTSIIQRSAAKNVDDTDKESEDIFPPKKNPGRSQKSLDEIENELIDDVKSSAKEKYMTDVGEKRFFKCSKCDNRLYILVHRTSIEVTIYKQDKPHEHNNENNRLIPTKTKDKVISMYFKENNNSKEISRWLRKNLHDGFLILDKAKAFHPFGILLSRTETHEDFEFMFSNTLLANEAMAITNGFKSVFTNLKNRIVCWAHRRRNMDDFFKSLGEVLQKKIVEDINFFQASVLKEHFETIGHQIGTLSSKLPKICDKFRSDGLIRNQSFNYEKYNKD</sequence>
<protein>
    <submittedName>
        <fullName evidence="2">Uncharacterized protein</fullName>
    </submittedName>
</protein>
<organism evidence="2 3">
    <name type="scientific">Brachionus plicatilis</name>
    <name type="common">Marine rotifer</name>
    <name type="synonym">Brachionus muelleri</name>
    <dbReference type="NCBI Taxonomy" id="10195"/>
    <lineage>
        <taxon>Eukaryota</taxon>
        <taxon>Metazoa</taxon>
        <taxon>Spiralia</taxon>
        <taxon>Gnathifera</taxon>
        <taxon>Rotifera</taxon>
        <taxon>Eurotatoria</taxon>
        <taxon>Monogononta</taxon>
        <taxon>Pseudotrocha</taxon>
        <taxon>Ploima</taxon>
        <taxon>Brachionidae</taxon>
        <taxon>Brachionus</taxon>
    </lineage>
</organism>
<proteinExistence type="predicted"/>
<evidence type="ECO:0000313" key="2">
    <source>
        <dbReference type="EMBL" id="RNA15889.1"/>
    </source>
</evidence>
<evidence type="ECO:0000256" key="1">
    <source>
        <dbReference type="SAM" id="MobiDB-lite"/>
    </source>
</evidence>
<feature type="compositionally biased region" description="Low complexity" evidence="1">
    <location>
        <begin position="1"/>
        <end position="14"/>
    </location>
</feature>
<dbReference type="EMBL" id="REGN01004854">
    <property type="protein sequence ID" value="RNA15889.1"/>
    <property type="molecule type" value="Genomic_DNA"/>
</dbReference>
<reference evidence="2 3" key="1">
    <citation type="journal article" date="2018" name="Sci. Rep.">
        <title>Genomic signatures of local adaptation to the degree of environmental predictability in rotifers.</title>
        <authorList>
            <person name="Franch-Gras L."/>
            <person name="Hahn C."/>
            <person name="Garcia-Roger E.M."/>
            <person name="Carmona M.J."/>
            <person name="Serra M."/>
            <person name="Gomez A."/>
        </authorList>
    </citation>
    <scope>NUCLEOTIDE SEQUENCE [LARGE SCALE GENOMIC DNA]</scope>
    <source>
        <strain evidence="2">HYR1</strain>
    </source>
</reference>
<dbReference type="Proteomes" id="UP000276133">
    <property type="component" value="Unassembled WGS sequence"/>
</dbReference>
<name>A0A3M7QXE6_BRAPC</name>
<accession>A0A3M7QXE6</accession>
<comment type="caution">
    <text evidence="2">The sequence shown here is derived from an EMBL/GenBank/DDBJ whole genome shotgun (WGS) entry which is preliminary data.</text>
</comment>
<gene>
    <name evidence="2" type="ORF">BpHYR1_044635</name>
</gene>
<feature type="non-terminal residue" evidence="2">
    <location>
        <position position="1"/>
    </location>
</feature>
<dbReference type="AlphaFoldDB" id="A0A3M7QXE6"/>